<feature type="signal peptide" evidence="1">
    <location>
        <begin position="1"/>
        <end position="22"/>
    </location>
</feature>
<keyword evidence="1" id="KW-0732">Signal</keyword>
<evidence type="ECO:0000256" key="1">
    <source>
        <dbReference type="SAM" id="SignalP"/>
    </source>
</evidence>
<dbReference type="EMBL" id="CAFZ01000007">
    <property type="protein sequence ID" value="CCA66901.1"/>
    <property type="molecule type" value="Genomic_DNA"/>
</dbReference>
<proteinExistence type="predicted"/>
<feature type="chain" id="PRO_5003468518" evidence="1">
    <location>
        <begin position="23"/>
        <end position="129"/>
    </location>
</feature>
<accession>G4T6I2</accession>
<sequence length="129" mass="14692">MKFLPLFAAVAASFILQGEAHAANIARQEIGTVTRVTGGGEEEPTSTLLHTDLLPHKDIQYQQRQTSIDHKHKKHKLSELFNRKANFLFESDDPQALELELERLLYEASVIINTNRVSQPYKNEQRVIP</sequence>
<reference evidence="2 3" key="1">
    <citation type="journal article" date="2011" name="PLoS Pathog.">
        <title>Endophytic Life Strategies Decoded by Genome and Transcriptome Analyses of the Mutualistic Root Symbiont Piriformospora indica.</title>
        <authorList>
            <person name="Zuccaro A."/>
            <person name="Lahrmann U."/>
            <person name="Guldener U."/>
            <person name="Langen G."/>
            <person name="Pfiffi S."/>
            <person name="Biedenkopf D."/>
            <person name="Wong P."/>
            <person name="Samans B."/>
            <person name="Grimm C."/>
            <person name="Basiewicz M."/>
            <person name="Murat C."/>
            <person name="Martin F."/>
            <person name="Kogel K.H."/>
        </authorList>
    </citation>
    <scope>NUCLEOTIDE SEQUENCE [LARGE SCALE GENOMIC DNA]</scope>
    <source>
        <strain evidence="2 3">DSM 11827</strain>
    </source>
</reference>
<comment type="caution">
    <text evidence="2">The sequence shown here is derived from an EMBL/GenBank/DDBJ whole genome shotgun (WGS) entry which is preliminary data.</text>
</comment>
<dbReference type="HOGENOM" id="CLU_1949657_0_0_1"/>
<dbReference type="Proteomes" id="UP000007148">
    <property type="component" value="Unassembled WGS sequence"/>
</dbReference>
<organism evidence="2 3">
    <name type="scientific">Serendipita indica (strain DSM 11827)</name>
    <name type="common">Root endophyte fungus</name>
    <name type="synonym">Piriformospora indica</name>
    <dbReference type="NCBI Taxonomy" id="1109443"/>
    <lineage>
        <taxon>Eukaryota</taxon>
        <taxon>Fungi</taxon>
        <taxon>Dikarya</taxon>
        <taxon>Basidiomycota</taxon>
        <taxon>Agaricomycotina</taxon>
        <taxon>Agaricomycetes</taxon>
        <taxon>Sebacinales</taxon>
        <taxon>Serendipitaceae</taxon>
        <taxon>Serendipita</taxon>
    </lineage>
</organism>
<evidence type="ECO:0000313" key="2">
    <source>
        <dbReference type="EMBL" id="CCA66901.1"/>
    </source>
</evidence>
<protein>
    <submittedName>
        <fullName evidence="2">Uncharacterized protein</fullName>
    </submittedName>
</protein>
<evidence type="ECO:0000313" key="3">
    <source>
        <dbReference type="Proteomes" id="UP000007148"/>
    </source>
</evidence>
<dbReference type="InParanoid" id="G4T6I2"/>
<name>G4T6I2_SERID</name>
<gene>
    <name evidence="2" type="ORF">PIIN_00740</name>
</gene>
<dbReference type="AlphaFoldDB" id="G4T6I2"/>
<keyword evidence="3" id="KW-1185">Reference proteome</keyword>